<dbReference type="InterPro" id="IPR018201">
    <property type="entry name" value="Ketoacyl_synth_AS"/>
</dbReference>
<dbReference type="InterPro" id="IPR000794">
    <property type="entry name" value="Beta-ketoacyl_synthase"/>
</dbReference>
<gene>
    <name evidence="19" type="primary">fabB</name>
    <name evidence="19" type="ORF">AW08_03097</name>
</gene>
<dbReference type="PROSITE" id="PS51257">
    <property type="entry name" value="PROKAR_LIPOPROTEIN"/>
    <property type="match status" value="1"/>
</dbReference>
<keyword evidence="5" id="KW-0963">Cytoplasm</keyword>
<dbReference type="GO" id="GO:0006633">
    <property type="term" value="P:fatty acid biosynthetic process"/>
    <property type="evidence" value="ECO:0007669"/>
    <property type="project" value="UniProtKB-KW"/>
</dbReference>
<dbReference type="EMBL" id="JFAX01000021">
    <property type="protein sequence ID" value="EXI65577.1"/>
    <property type="molecule type" value="Genomic_DNA"/>
</dbReference>
<protein>
    <recommendedName>
        <fullName evidence="12">3-oxoacyl-[acyl-carrier-protein] synthase 1</fullName>
        <ecNumber evidence="4">2.3.1.41</ecNumber>
    </recommendedName>
    <alternativeName>
        <fullName evidence="13">3-oxoacyl-[acyl-carrier-protein] synthase I</fullName>
    </alternativeName>
    <alternativeName>
        <fullName evidence="14">Beta-ketoacyl-ACP synthase I</fullName>
    </alternativeName>
</protein>
<evidence type="ECO:0000313" key="20">
    <source>
        <dbReference type="Proteomes" id="UP000020218"/>
    </source>
</evidence>
<dbReference type="Proteomes" id="UP000020218">
    <property type="component" value="Unassembled WGS sequence"/>
</dbReference>
<evidence type="ECO:0000259" key="18">
    <source>
        <dbReference type="PROSITE" id="PS52004"/>
    </source>
</evidence>
<evidence type="ECO:0000256" key="4">
    <source>
        <dbReference type="ARBA" id="ARBA00013191"/>
    </source>
</evidence>
<dbReference type="PATRIC" id="fig|1454001.3.peg.3142"/>
<evidence type="ECO:0000256" key="7">
    <source>
        <dbReference type="ARBA" id="ARBA00022679"/>
    </source>
</evidence>
<evidence type="ECO:0000256" key="10">
    <source>
        <dbReference type="ARBA" id="ARBA00023160"/>
    </source>
</evidence>
<keyword evidence="20" id="KW-1185">Reference proteome</keyword>
<dbReference type="GO" id="GO:0004315">
    <property type="term" value="F:3-oxoacyl-[acyl-carrier-protein] synthase activity"/>
    <property type="evidence" value="ECO:0007669"/>
    <property type="project" value="UniProtKB-EC"/>
</dbReference>
<comment type="caution">
    <text evidence="19">The sequence shown here is derived from an EMBL/GenBank/DDBJ whole genome shotgun (WGS) entry which is preliminary data.</text>
</comment>
<evidence type="ECO:0000256" key="8">
    <source>
        <dbReference type="ARBA" id="ARBA00022832"/>
    </source>
</evidence>
<evidence type="ECO:0000256" key="16">
    <source>
        <dbReference type="ARBA" id="ARBA00048506"/>
    </source>
</evidence>
<name>A0A011NLR9_9PROT</name>
<comment type="subcellular location">
    <subcellularLocation>
        <location evidence="1">Cytoplasm</location>
    </subcellularLocation>
</comment>
<evidence type="ECO:0000256" key="17">
    <source>
        <dbReference type="RuleBase" id="RU003694"/>
    </source>
</evidence>
<feature type="domain" description="Ketosynthase family 3 (KS3)" evidence="18">
    <location>
        <begin position="2"/>
        <end position="404"/>
    </location>
</feature>
<evidence type="ECO:0000256" key="9">
    <source>
        <dbReference type="ARBA" id="ARBA00023098"/>
    </source>
</evidence>
<dbReference type="PROSITE" id="PS00606">
    <property type="entry name" value="KS3_1"/>
    <property type="match status" value="1"/>
</dbReference>
<dbReference type="AlphaFoldDB" id="A0A011NLR9"/>
<proteinExistence type="inferred from homology"/>
<accession>A0A011NLR9</accession>
<evidence type="ECO:0000256" key="13">
    <source>
        <dbReference type="ARBA" id="ARBA00041620"/>
    </source>
</evidence>
<dbReference type="STRING" id="1454001.AW08_03097"/>
<comment type="catalytic activity">
    <reaction evidence="16">
        <text>a fatty acyl-[ACP] + malonyl-[ACP] + H(+) = a 3-oxoacyl-[ACP] + holo-[ACP] + CO2</text>
        <dbReference type="Rhea" id="RHEA:22836"/>
        <dbReference type="Rhea" id="RHEA-COMP:9623"/>
        <dbReference type="Rhea" id="RHEA-COMP:9685"/>
        <dbReference type="Rhea" id="RHEA-COMP:9916"/>
        <dbReference type="Rhea" id="RHEA-COMP:14125"/>
        <dbReference type="ChEBI" id="CHEBI:15378"/>
        <dbReference type="ChEBI" id="CHEBI:16526"/>
        <dbReference type="ChEBI" id="CHEBI:64479"/>
        <dbReference type="ChEBI" id="CHEBI:78449"/>
        <dbReference type="ChEBI" id="CHEBI:78776"/>
        <dbReference type="ChEBI" id="CHEBI:138651"/>
        <dbReference type="EC" id="2.3.1.41"/>
    </reaction>
    <physiologicalReaction direction="left-to-right" evidence="16">
        <dbReference type="Rhea" id="RHEA:22837"/>
    </physiologicalReaction>
</comment>
<dbReference type="Gene3D" id="3.40.47.10">
    <property type="match status" value="2"/>
</dbReference>
<keyword evidence="9" id="KW-0443">Lipid metabolism</keyword>
<dbReference type="FunFam" id="3.40.47.10:FF:000018">
    <property type="entry name" value="3-oxoacyl-[acyl-carrier-protein] synthase 2"/>
    <property type="match status" value="1"/>
</dbReference>
<dbReference type="CDD" id="cd00834">
    <property type="entry name" value="KAS_I_II"/>
    <property type="match status" value="1"/>
</dbReference>
<evidence type="ECO:0000313" key="19">
    <source>
        <dbReference type="EMBL" id="EXI65577.1"/>
    </source>
</evidence>
<comment type="similarity">
    <text evidence="2 17">Belongs to the thiolase-like superfamily. Beta-ketoacyl-ACP synthases family.</text>
</comment>
<evidence type="ECO:0000256" key="3">
    <source>
        <dbReference type="ARBA" id="ARBA00011738"/>
    </source>
</evidence>
<evidence type="ECO:0000256" key="15">
    <source>
        <dbReference type="ARBA" id="ARBA00048121"/>
    </source>
</evidence>
<reference evidence="19" key="1">
    <citation type="submission" date="2014-02" db="EMBL/GenBank/DDBJ databases">
        <title>Expanding our view of genomic diversity in Candidatus Accumulibacter clades.</title>
        <authorList>
            <person name="Skennerton C.T."/>
            <person name="Barr J.J."/>
            <person name="Slater F.R."/>
            <person name="Bond P.L."/>
            <person name="Tyson G.W."/>
        </authorList>
    </citation>
    <scope>NUCLEOTIDE SEQUENCE [LARGE SCALE GENOMIC DNA]</scope>
</reference>
<keyword evidence="7 17" id="KW-0808">Transferase</keyword>
<keyword evidence="10" id="KW-0275">Fatty acid biosynthesis</keyword>
<evidence type="ECO:0000256" key="11">
    <source>
        <dbReference type="ARBA" id="ARBA00023315"/>
    </source>
</evidence>
<comment type="subunit">
    <text evidence="3">Homodimer.</text>
</comment>
<sequence>MKPRVVVTGLGIVSCIGNELNAVADALRNSRSGIRYIPEYAELGLASQVAGIPALDDEPVIPRKLRRYMSDAGVFAWHAMRKAIDDAGISVNEIRDPRTALIVGSGVGSPYRHDEALAIFRQRGLEKLLPYYVPQVMGSTTSGNLVQSFGIGGPSYSITAACASSAHCIGNAYQMIRHGLVDRAFVGGAEEVCWTSTVLFDAMGALSTRRNDDPRTASRPFDRDRDGFVIAGGAAVLLLEAEQFARRRGAHQVYGEIAGYGAASDSADMVQPNADGVARAMHAALADAGRPVVDYVNPHATSTPSGDAAELDAIRAVFGGNIPTLSATKGLTGHSIGAISAQEAIFCLLMMRDGFVAASANLQTVDDGYDALPIARRTTVQTIDTALSASIGFGGSNAALIFRKV</sequence>
<keyword evidence="6" id="KW-0444">Lipid biosynthesis</keyword>
<dbReference type="InterPro" id="IPR016039">
    <property type="entry name" value="Thiolase-like"/>
</dbReference>
<dbReference type="SMART" id="SM00825">
    <property type="entry name" value="PKS_KS"/>
    <property type="match status" value="1"/>
</dbReference>
<dbReference type="Pfam" id="PF00109">
    <property type="entry name" value="ketoacyl-synt"/>
    <property type="match status" value="1"/>
</dbReference>
<dbReference type="PROSITE" id="PS52004">
    <property type="entry name" value="KS3_2"/>
    <property type="match status" value="1"/>
</dbReference>
<evidence type="ECO:0000256" key="1">
    <source>
        <dbReference type="ARBA" id="ARBA00004496"/>
    </source>
</evidence>
<evidence type="ECO:0000256" key="5">
    <source>
        <dbReference type="ARBA" id="ARBA00022490"/>
    </source>
</evidence>
<dbReference type="GO" id="GO:0005829">
    <property type="term" value="C:cytosol"/>
    <property type="evidence" value="ECO:0007669"/>
    <property type="project" value="TreeGrafter"/>
</dbReference>
<dbReference type="InterPro" id="IPR014030">
    <property type="entry name" value="Ketoacyl_synth_N"/>
</dbReference>
<keyword evidence="11 19" id="KW-0012">Acyltransferase</keyword>
<evidence type="ECO:0000256" key="6">
    <source>
        <dbReference type="ARBA" id="ARBA00022516"/>
    </source>
</evidence>
<dbReference type="PANTHER" id="PTHR11712">
    <property type="entry name" value="POLYKETIDE SYNTHASE-RELATED"/>
    <property type="match status" value="1"/>
</dbReference>
<dbReference type="InterPro" id="IPR020841">
    <property type="entry name" value="PKS_Beta-ketoAc_synthase_dom"/>
</dbReference>
<comment type="catalytic activity">
    <reaction evidence="15">
        <text>(3Z)-decenoyl-[ACP] + malonyl-[ACP] + H(+) = 3-oxo-(5Z)-dodecenoyl-[ACP] + holo-[ACP] + CO2</text>
        <dbReference type="Rhea" id="RHEA:54940"/>
        <dbReference type="Rhea" id="RHEA-COMP:9623"/>
        <dbReference type="Rhea" id="RHEA-COMP:9685"/>
        <dbReference type="Rhea" id="RHEA-COMP:9927"/>
        <dbReference type="Rhea" id="RHEA-COMP:14042"/>
        <dbReference type="ChEBI" id="CHEBI:15378"/>
        <dbReference type="ChEBI" id="CHEBI:16526"/>
        <dbReference type="ChEBI" id="CHEBI:64479"/>
        <dbReference type="ChEBI" id="CHEBI:78449"/>
        <dbReference type="ChEBI" id="CHEBI:78798"/>
        <dbReference type="ChEBI" id="CHEBI:138410"/>
    </reaction>
    <physiologicalReaction direction="left-to-right" evidence="15">
        <dbReference type="Rhea" id="RHEA:54941"/>
    </physiologicalReaction>
</comment>
<organism evidence="19 20">
    <name type="scientific">Candidatus Accumulibacter adjunctus</name>
    <dbReference type="NCBI Taxonomy" id="1454001"/>
    <lineage>
        <taxon>Bacteria</taxon>
        <taxon>Pseudomonadati</taxon>
        <taxon>Pseudomonadota</taxon>
        <taxon>Betaproteobacteria</taxon>
        <taxon>Candidatus Accumulibacter</taxon>
    </lineage>
</organism>
<evidence type="ECO:0000256" key="12">
    <source>
        <dbReference type="ARBA" id="ARBA00039450"/>
    </source>
</evidence>
<evidence type="ECO:0000256" key="14">
    <source>
        <dbReference type="ARBA" id="ARBA00042143"/>
    </source>
</evidence>
<evidence type="ECO:0000256" key="2">
    <source>
        <dbReference type="ARBA" id="ARBA00008467"/>
    </source>
</evidence>
<dbReference type="SUPFAM" id="SSF53901">
    <property type="entry name" value="Thiolase-like"/>
    <property type="match status" value="2"/>
</dbReference>
<dbReference type="PANTHER" id="PTHR11712:SF306">
    <property type="entry name" value="3-OXOACYL-[ACYL-CARRIER-PROTEIN] SYNTHASE 1"/>
    <property type="match status" value="1"/>
</dbReference>
<dbReference type="EC" id="2.3.1.41" evidence="4"/>
<dbReference type="InterPro" id="IPR014031">
    <property type="entry name" value="Ketoacyl_synth_C"/>
</dbReference>
<dbReference type="Pfam" id="PF02801">
    <property type="entry name" value="Ketoacyl-synt_C"/>
    <property type="match status" value="1"/>
</dbReference>
<keyword evidence="8" id="KW-0276">Fatty acid metabolism</keyword>